<dbReference type="PaxDb" id="3708-A0A078HZV1"/>
<dbReference type="Proteomes" id="UP000028999">
    <property type="component" value="Unassembled WGS sequence"/>
</dbReference>
<name>A0A078HZV1_BRANA</name>
<proteinExistence type="predicted"/>
<accession>A0A078HZV1</accession>
<gene>
    <name evidence="1" type="primary">BnaC02g09240D</name>
    <name evidence="1" type="ORF">GSBRNA2T00074559001</name>
</gene>
<sequence>MVIRTATLKPCTILHMLWGRPSIRTLTFTGKISKTSTTSLVGSQLTSSSLALTKRSQERRTRSVSMKAIELLHSWDYTEYRNHQAALEGTA</sequence>
<dbReference type="AlphaFoldDB" id="A0A078HZV1"/>
<keyword evidence="2" id="KW-1185">Reference proteome</keyword>
<dbReference type="EMBL" id="LK032520">
    <property type="protein sequence ID" value="CDY42318.1"/>
    <property type="molecule type" value="Genomic_DNA"/>
</dbReference>
<protein>
    <submittedName>
        <fullName evidence="1">BnaC02g09240D protein</fullName>
    </submittedName>
</protein>
<evidence type="ECO:0000313" key="2">
    <source>
        <dbReference type="Proteomes" id="UP000028999"/>
    </source>
</evidence>
<reference evidence="1 2" key="1">
    <citation type="journal article" date="2014" name="Science">
        <title>Plant genetics. Early allopolyploid evolution in the post-Neolithic Brassica napus oilseed genome.</title>
        <authorList>
            <person name="Chalhoub B."/>
            <person name="Denoeud F."/>
            <person name="Liu S."/>
            <person name="Parkin I.A."/>
            <person name="Tang H."/>
            <person name="Wang X."/>
            <person name="Chiquet J."/>
            <person name="Belcram H."/>
            <person name="Tong C."/>
            <person name="Samans B."/>
            <person name="Correa M."/>
            <person name="Da Silva C."/>
            <person name="Just J."/>
            <person name="Falentin C."/>
            <person name="Koh C.S."/>
            <person name="Le Clainche I."/>
            <person name="Bernard M."/>
            <person name="Bento P."/>
            <person name="Noel B."/>
            <person name="Labadie K."/>
            <person name="Alberti A."/>
            <person name="Charles M."/>
            <person name="Arnaud D."/>
            <person name="Guo H."/>
            <person name="Daviaud C."/>
            <person name="Alamery S."/>
            <person name="Jabbari K."/>
            <person name="Zhao M."/>
            <person name="Edger P.P."/>
            <person name="Chelaifa H."/>
            <person name="Tack D."/>
            <person name="Lassalle G."/>
            <person name="Mestiri I."/>
            <person name="Schnel N."/>
            <person name="Le Paslier M.C."/>
            <person name="Fan G."/>
            <person name="Renault V."/>
            <person name="Bayer P.E."/>
            <person name="Golicz A.A."/>
            <person name="Manoli S."/>
            <person name="Lee T.H."/>
            <person name="Thi V.H."/>
            <person name="Chalabi S."/>
            <person name="Hu Q."/>
            <person name="Fan C."/>
            <person name="Tollenaere R."/>
            <person name="Lu Y."/>
            <person name="Battail C."/>
            <person name="Shen J."/>
            <person name="Sidebottom C.H."/>
            <person name="Wang X."/>
            <person name="Canaguier A."/>
            <person name="Chauveau A."/>
            <person name="Berard A."/>
            <person name="Deniot G."/>
            <person name="Guan M."/>
            <person name="Liu Z."/>
            <person name="Sun F."/>
            <person name="Lim Y.P."/>
            <person name="Lyons E."/>
            <person name="Town C.D."/>
            <person name="Bancroft I."/>
            <person name="Wang X."/>
            <person name="Meng J."/>
            <person name="Ma J."/>
            <person name="Pires J.C."/>
            <person name="King G.J."/>
            <person name="Brunel D."/>
            <person name="Delourme R."/>
            <person name="Renard M."/>
            <person name="Aury J.M."/>
            <person name="Adams K.L."/>
            <person name="Batley J."/>
            <person name="Snowdon R.J."/>
            <person name="Tost J."/>
            <person name="Edwards D."/>
            <person name="Zhou Y."/>
            <person name="Hua W."/>
            <person name="Sharpe A.G."/>
            <person name="Paterson A.H."/>
            <person name="Guan C."/>
            <person name="Wincker P."/>
        </authorList>
    </citation>
    <scope>NUCLEOTIDE SEQUENCE [LARGE SCALE GENOMIC DNA]</scope>
    <source>
        <strain evidence="2">cv. Darmor-bzh</strain>
    </source>
</reference>
<organism evidence="1 2">
    <name type="scientific">Brassica napus</name>
    <name type="common">Rape</name>
    <dbReference type="NCBI Taxonomy" id="3708"/>
    <lineage>
        <taxon>Eukaryota</taxon>
        <taxon>Viridiplantae</taxon>
        <taxon>Streptophyta</taxon>
        <taxon>Embryophyta</taxon>
        <taxon>Tracheophyta</taxon>
        <taxon>Spermatophyta</taxon>
        <taxon>Magnoliopsida</taxon>
        <taxon>eudicotyledons</taxon>
        <taxon>Gunneridae</taxon>
        <taxon>Pentapetalae</taxon>
        <taxon>rosids</taxon>
        <taxon>malvids</taxon>
        <taxon>Brassicales</taxon>
        <taxon>Brassicaceae</taxon>
        <taxon>Brassiceae</taxon>
        <taxon>Brassica</taxon>
    </lineage>
</organism>
<evidence type="ECO:0000313" key="1">
    <source>
        <dbReference type="EMBL" id="CDY42318.1"/>
    </source>
</evidence>
<dbReference type="Gramene" id="CDY42318">
    <property type="protein sequence ID" value="CDY42318"/>
    <property type="gene ID" value="GSBRNA2T00074559001"/>
</dbReference>